<evidence type="ECO:0000313" key="6">
    <source>
        <dbReference type="Proteomes" id="UP000190868"/>
    </source>
</evidence>
<dbReference type="InterPro" id="IPR050810">
    <property type="entry name" value="Bact_Secretion_Sys_Channel"/>
</dbReference>
<evidence type="ECO:0000256" key="1">
    <source>
        <dbReference type="ARBA" id="ARBA00004370"/>
    </source>
</evidence>
<organism evidence="5 6">
    <name type="scientific">Campylobacter pinnipediorum subsp. caledonicus</name>
    <dbReference type="NCBI Taxonomy" id="1874362"/>
    <lineage>
        <taxon>Bacteria</taxon>
        <taxon>Pseudomonadati</taxon>
        <taxon>Campylobacterota</taxon>
        <taxon>Epsilonproteobacteria</taxon>
        <taxon>Campylobacterales</taxon>
        <taxon>Campylobacteraceae</taxon>
        <taxon>Campylobacter</taxon>
    </lineage>
</organism>
<proteinExistence type="inferred from homology"/>
<dbReference type="RefSeq" id="WP_078423130.1">
    <property type="nucleotide sequence ID" value="NZ_CP017018.1"/>
</dbReference>
<dbReference type="GO" id="GO:0015627">
    <property type="term" value="C:type II protein secretion system complex"/>
    <property type="evidence" value="ECO:0007669"/>
    <property type="project" value="TreeGrafter"/>
</dbReference>
<comment type="subcellular location">
    <subcellularLocation>
        <location evidence="1">Membrane</location>
    </subcellularLocation>
</comment>
<gene>
    <name evidence="5" type="ORF">CPIN18021_0660</name>
</gene>
<sequence length="376" mass="42929">MKKIILILLCLSSFSHAINTYINLLDLMFLTSKYNNVRIISDSEIDVSSYHFVFNGDNDKLSLDEFKKILSSKNLYIDFVDDLYIVTDKEQLKKDLKQIKFNNFIPDDVSKILSLYDINSTFSTHNNTLYFRSDDFTYKQIKQSIKDYDVLPKSATFKIVITETNLNDLYNRGTDLTSILKPLNHGDLKLYVNLLTAPYMSNSNIIKDNSSAYFGVLNFLDENGITKIISSPFLTAYNDNDVFFSSVKTIPYLTSQSEVTNAQSSTTSSFQYKDVGLKISLKPIFLKDVIKVDLSLVLEDLLNDTNTPITSKKELKSSYFLKKGDVLVLSGINKTTSNKYRNGIPILKDIWLLKYLFSVEQEKDVKSVLTVSIEII</sequence>
<keyword evidence="6" id="KW-1185">Reference proteome</keyword>
<comment type="similarity">
    <text evidence="4">Belongs to the bacterial secretin family.</text>
</comment>
<dbReference type="InterPro" id="IPR004846">
    <property type="entry name" value="T2SS/T3SS_dom"/>
</dbReference>
<dbReference type="AlphaFoldDB" id="A0A1S6U724"/>
<dbReference type="GO" id="GO:0009306">
    <property type="term" value="P:protein secretion"/>
    <property type="evidence" value="ECO:0007669"/>
    <property type="project" value="InterPro"/>
</dbReference>
<evidence type="ECO:0000256" key="3">
    <source>
        <dbReference type="ARBA" id="ARBA00023136"/>
    </source>
</evidence>
<protein>
    <submittedName>
        <fullName evidence="5">Type II and III secretion system protein</fullName>
    </submittedName>
</protein>
<dbReference type="Proteomes" id="UP000190868">
    <property type="component" value="Chromosome"/>
</dbReference>
<dbReference type="GO" id="GO:0016020">
    <property type="term" value="C:membrane"/>
    <property type="evidence" value="ECO:0007669"/>
    <property type="project" value="UniProtKB-SubCell"/>
</dbReference>
<evidence type="ECO:0000256" key="4">
    <source>
        <dbReference type="RuleBase" id="RU004003"/>
    </source>
</evidence>
<dbReference type="PANTHER" id="PTHR30332:SF24">
    <property type="entry name" value="SECRETIN GSPD-RELATED"/>
    <property type="match status" value="1"/>
</dbReference>
<keyword evidence="3" id="KW-0472">Membrane</keyword>
<dbReference type="PANTHER" id="PTHR30332">
    <property type="entry name" value="PROBABLE GENERAL SECRETION PATHWAY PROTEIN D"/>
    <property type="match status" value="1"/>
</dbReference>
<dbReference type="Pfam" id="PF00263">
    <property type="entry name" value="Secretin"/>
    <property type="match status" value="1"/>
</dbReference>
<keyword evidence="2" id="KW-0732">Signal</keyword>
<reference evidence="6" key="1">
    <citation type="submission" date="2016-09" db="EMBL/GenBank/DDBJ databases">
        <title>Comparative genomics of the Campylobacter concisus group.</title>
        <authorList>
            <person name="Miller W.G."/>
            <person name="Yee E."/>
            <person name="Chapman M.H."/>
            <person name="Huynh S."/>
            <person name="Bono J.L."/>
            <person name="On S.L.W."/>
            <person name="StLeger J."/>
            <person name="Foster G."/>
            <person name="Parker C.T."/>
        </authorList>
    </citation>
    <scope>NUCLEOTIDE SEQUENCE [LARGE SCALE GENOMIC DNA]</scope>
    <source>
        <strain evidence="6">RM18021</strain>
    </source>
</reference>
<dbReference type="GeneID" id="56566293"/>
<accession>A0A1S6U724</accession>
<evidence type="ECO:0000256" key="2">
    <source>
        <dbReference type="ARBA" id="ARBA00022729"/>
    </source>
</evidence>
<evidence type="ECO:0000313" key="5">
    <source>
        <dbReference type="EMBL" id="AQW87475.1"/>
    </source>
</evidence>
<name>A0A1S6U724_9BACT</name>
<dbReference type="EMBL" id="CP017258">
    <property type="protein sequence ID" value="AQW87475.1"/>
    <property type="molecule type" value="Genomic_DNA"/>
</dbReference>
<dbReference type="KEGG" id="cpin:CPIN18020_0656"/>